<dbReference type="PANTHER" id="PTHR46136:SF19">
    <property type="entry name" value="TRANSCRIPTION FACTOR GTE12"/>
    <property type="match status" value="1"/>
</dbReference>
<sequence>MEQKIILIPVEALLGKKACVCGQQPVFLNKQCANKSQKAVNVSDDRILYAVDNPKVKPSTMGCRKRGLPGLGNVNGKEKRRKLDLIVPERRSRILKQGRNTLVKKSEVNKLQKVVNVSAGDHEKLFAADNPKAKSSVERCRKRGLPGVGYGPEEKGRKSVRDATEQCSSVLKKLMSTTPSGQKCLEAKRNRGCTKMDEGRISSQSAKNTCNLGENGHEALPLELSFLSESLMSANEKQKFRKQLLEVSIGNVPPCLRSFLKEIGVNCREKEGRIELDMDAFAEEILLKLKRIVRFVGDKVDPLKLQQEKGRLEKQQREVASAEAALKQKREQERETELKKQREQERKAARLALQQVEKTIAFDDNFQVLKDFQRLTQCPLSEQYCGFQGGPETILELIECCHWVNPREDYIEDEFEEGEMLSEDIEEGEIWNGDREEAALL</sequence>
<dbReference type="EMBL" id="JACTNZ010000012">
    <property type="protein sequence ID" value="KAG5522759.1"/>
    <property type="molecule type" value="Genomic_DNA"/>
</dbReference>
<reference evidence="2" key="1">
    <citation type="submission" date="2020-08" db="EMBL/GenBank/DDBJ databases">
        <title>Plant Genome Project.</title>
        <authorList>
            <person name="Zhang R.-G."/>
        </authorList>
    </citation>
    <scope>NUCLEOTIDE SEQUENCE</scope>
    <source>
        <strain evidence="2">WSP0</strain>
        <tissue evidence="2">Leaf</tissue>
    </source>
</reference>
<evidence type="ECO:0000313" key="3">
    <source>
        <dbReference type="Proteomes" id="UP000823749"/>
    </source>
</evidence>
<evidence type="ECO:0000313" key="2">
    <source>
        <dbReference type="EMBL" id="KAG5522759.1"/>
    </source>
</evidence>
<accession>A0AAV6I5Y3</accession>
<keyword evidence="3" id="KW-1185">Reference proteome</keyword>
<feature type="coiled-coil region" evidence="1">
    <location>
        <begin position="305"/>
        <end position="359"/>
    </location>
</feature>
<dbReference type="PANTHER" id="PTHR46136">
    <property type="entry name" value="TRANSCRIPTION FACTOR GTE8"/>
    <property type="match status" value="1"/>
</dbReference>
<dbReference type="InterPro" id="IPR052442">
    <property type="entry name" value="Env_Response_Regulator"/>
</dbReference>
<organism evidence="2 3">
    <name type="scientific">Rhododendron griersonianum</name>
    <dbReference type="NCBI Taxonomy" id="479676"/>
    <lineage>
        <taxon>Eukaryota</taxon>
        <taxon>Viridiplantae</taxon>
        <taxon>Streptophyta</taxon>
        <taxon>Embryophyta</taxon>
        <taxon>Tracheophyta</taxon>
        <taxon>Spermatophyta</taxon>
        <taxon>Magnoliopsida</taxon>
        <taxon>eudicotyledons</taxon>
        <taxon>Gunneridae</taxon>
        <taxon>Pentapetalae</taxon>
        <taxon>asterids</taxon>
        <taxon>Ericales</taxon>
        <taxon>Ericaceae</taxon>
        <taxon>Ericoideae</taxon>
        <taxon>Rhodoreae</taxon>
        <taxon>Rhododendron</taxon>
    </lineage>
</organism>
<protein>
    <submittedName>
        <fullName evidence="2">Uncharacterized protein</fullName>
    </submittedName>
</protein>
<keyword evidence="1" id="KW-0175">Coiled coil</keyword>
<comment type="caution">
    <text evidence="2">The sequence shown here is derived from an EMBL/GenBank/DDBJ whole genome shotgun (WGS) entry which is preliminary data.</text>
</comment>
<name>A0AAV6I5Y3_9ERIC</name>
<evidence type="ECO:0000256" key="1">
    <source>
        <dbReference type="SAM" id="Coils"/>
    </source>
</evidence>
<proteinExistence type="predicted"/>
<gene>
    <name evidence="2" type="ORF">RHGRI_034789</name>
</gene>
<dbReference type="AlphaFoldDB" id="A0AAV6I5Y3"/>
<dbReference type="Proteomes" id="UP000823749">
    <property type="component" value="Chromosome 12"/>
</dbReference>